<dbReference type="AlphaFoldDB" id="A0AAD6SAE4"/>
<keyword evidence="3" id="KW-1185">Reference proteome</keyword>
<dbReference type="EMBL" id="JARJCM010000173">
    <property type="protein sequence ID" value="KAJ7024211.1"/>
    <property type="molecule type" value="Genomic_DNA"/>
</dbReference>
<proteinExistence type="predicted"/>
<comment type="caution">
    <text evidence="2">The sequence shown here is derived from an EMBL/GenBank/DDBJ whole genome shotgun (WGS) entry which is preliminary data.</text>
</comment>
<evidence type="ECO:0000256" key="1">
    <source>
        <dbReference type="SAM" id="MobiDB-lite"/>
    </source>
</evidence>
<evidence type="ECO:0000313" key="3">
    <source>
        <dbReference type="Proteomes" id="UP001218188"/>
    </source>
</evidence>
<evidence type="ECO:0000313" key="2">
    <source>
        <dbReference type="EMBL" id="KAJ7024211.1"/>
    </source>
</evidence>
<protein>
    <submittedName>
        <fullName evidence="2">Uncharacterized protein</fullName>
    </submittedName>
</protein>
<gene>
    <name evidence="2" type="ORF">C8F04DRAFT_1192632</name>
</gene>
<name>A0AAD6SAE4_9AGAR</name>
<feature type="region of interest" description="Disordered" evidence="1">
    <location>
        <begin position="198"/>
        <end position="233"/>
    </location>
</feature>
<reference evidence="2" key="1">
    <citation type="submission" date="2023-03" db="EMBL/GenBank/DDBJ databases">
        <title>Massive genome expansion in bonnet fungi (Mycena s.s.) driven by repeated elements and novel gene families across ecological guilds.</title>
        <authorList>
            <consortium name="Lawrence Berkeley National Laboratory"/>
            <person name="Harder C.B."/>
            <person name="Miyauchi S."/>
            <person name="Viragh M."/>
            <person name="Kuo A."/>
            <person name="Thoen E."/>
            <person name="Andreopoulos B."/>
            <person name="Lu D."/>
            <person name="Skrede I."/>
            <person name="Drula E."/>
            <person name="Henrissat B."/>
            <person name="Morin E."/>
            <person name="Kohler A."/>
            <person name="Barry K."/>
            <person name="LaButti K."/>
            <person name="Morin E."/>
            <person name="Salamov A."/>
            <person name="Lipzen A."/>
            <person name="Mereny Z."/>
            <person name="Hegedus B."/>
            <person name="Baldrian P."/>
            <person name="Stursova M."/>
            <person name="Weitz H."/>
            <person name="Taylor A."/>
            <person name="Grigoriev I.V."/>
            <person name="Nagy L.G."/>
            <person name="Martin F."/>
            <person name="Kauserud H."/>
        </authorList>
    </citation>
    <scope>NUCLEOTIDE SEQUENCE</scope>
    <source>
        <strain evidence="2">CBHHK200</strain>
    </source>
</reference>
<dbReference type="Proteomes" id="UP001218188">
    <property type="component" value="Unassembled WGS sequence"/>
</dbReference>
<sequence>MTRSTAHTHTGVAYPSHPLQARLFTLCLYLPIKASKVRKHTLPALLRHIHIKSTGPVAHDADGRRTWRLLKHPQKPGVFSDQGSLKGYLKKLTPGAKTQAHALDDSAKVGQYSNALKLAHALYKWCTTHHTHETTPEQRKRSQHIVPPTKLEELLFYHPTGQHGRLKLSRTHPRTGSLFPAPTFFKGLLVDPQDAPDTLKRVRSESPDVPLASQGKKRRSNRDDSGPHVHAPNRIVYREAVVTQSTCSAGLPSAPTPTAPSKNIEIVAPALPPKSRAPAPKSLPCTPAATTKPLASVLPHAAPAPTAKSDAETAAGARPCPYYYFTDGRVRRTIEEADKAFEENPVAMTIVRSLAEVEQLFWAGRVRL</sequence>
<accession>A0AAD6SAE4</accession>
<organism evidence="2 3">
    <name type="scientific">Mycena alexandri</name>
    <dbReference type="NCBI Taxonomy" id="1745969"/>
    <lineage>
        <taxon>Eukaryota</taxon>
        <taxon>Fungi</taxon>
        <taxon>Dikarya</taxon>
        <taxon>Basidiomycota</taxon>
        <taxon>Agaricomycotina</taxon>
        <taxon>Agaricomycetes</taxon>
        <taxon>Agaricomycetidae</taxon>
        <taxon>Agaricales</taxon>
        <taxon>Marasmiineae</taxon>
        <taxon>Mycenaceae</taxon>
        <taxon>Mycena</taxon>
    </lineage>
</organism>